<feature type="compositionally biased region" description="Basic and acidic residues" evidence="1">
    <location>
        <begin position="40"/>
        <end position="52"/>
    </location>
</feature>
<name>A0A9W8UF88_9HYPO</name>
<dbReference type="Proteomes" id="UP001152130">
    <property type="component" value="Unassembled WGS sequence"/>
</dbReference>
<dbReference type="AlphaFoldDB" id="A0A9W8UF88"/>
<protein>
    <submittedName>
        <fullName evidence="2">Uncharacterized protein</fullName>
    </submittedName>
</protein>
<organism evidence="2 3">
    <name type="scientific">Fusarium irregulare</name>
    <dbReference type="NCBI Taxonomy" id="2494466"/>
    <lineage>
        <taxon>Eukaryota</taxon>
        <taxon>Fungi</taxon>
        <taxon>Dikarya</taxon>
        <taxon>Ascomycota</taxon>
        <taxon>Pezizomycotina</taxon>
        <taxon>Sordariomycetes</taxon>
        <taxon>Hypocreomycetidae</taxon>
        <taxon>Hypocreales</taxon>
        <taxon>Nectriaceae</taxon>
        <taxon>Fusarium</taxon>
        <taxon>Fusarium incarnatum-equiseti species complex</taxon>
    </lineage>
</organism>
<proteinExistence type="predicted"/>
<comment type="caution">
    <text evidence="2">The sequence shown here is derived from an EMBL/GenBank/DDBJ whole genome shotgun (WGS) entry which is preliminary data.</text>
</comment>
<evidence type="ECO:0000313" key="3">
    <source>
        <dbReference type="Proteomes" id="UP001152130"/>
    </source>
</evidence>
<feature type="region of interest" description="Disordered" evidence="1">
    <location>
        <begin position="1"/>
        <end position="64"/>
    </location>
</feature>
<keyword evidence="3" id="KW-1185">Reference proteome</keyword>
<accession>A0A9W8UF88</accession>
<feature type="compositionally biased region" description="Low complexity" evidence="1">
    <location>
        <begin position="1"/>
        <end position="15"/>
    </location>
</feature>
<gene>
    <name evidence="2" type="ORF">NW766_001788</name>
</gene>
<evidence type="ECO:0000256" key="1">
    <source>
        <dbReference type="SAM" id="MobiDB-lite"/>
    </source>
</evidence>
<reference evidence="2" key="1">
    <citation type="submission" date="2022-10" db="EMBL/GenBank/DDBJ databases">
        <title>Fusarium specimens isolated from Avocado Roots.</title>
        <authorList>
            <person name="Stajich J."/>
            <person name="Roper C."/>
            <person name="Heimlech-Rivalta G."/>
        </authorList>
    </citation>
    <scope>NUCLEOTIDE SEQUENCE</scope>
    <source>
        <strain evidence="2">CF00143</strain>
    </source>
</reference>
<sequence>MSDSGSDSVTSSNESDLSRRGSLQHGETNEGEVANNTENTEEKKEEEEHIPDNRAVSVSDRLSSSMKDAEDEILHLEWQHDQNSDVSNHEVRLIDFVIIPGVYGNSETPRQVENPGSGSTSWVTEFAKGTCDEITGPRAPEDSCRVLRFSYESNELFSDHRSADAIHRIALRLLNSLRLKRRDEEKVRI</sequence>
<evidence type="ECO:0000313" key="2">
    <source>
        <dbReference type="EMBL" id="KAJ4022741.1"/>
    </source>
</evidence>
<dbReference type="EMBL" id="JAPDHF010000002">
    <property type="protein sequence ID" value="KAJ4022741.1"/>
    <property type="molecule type" value="Genomic_DNA"/>
</dbReference>